<gene>
    <name evidence="2" type="ORF">HERI1096_LOCUS35214</name>
</gene>
<feature type="chain" id="PRO_5030641424" evidence="1">
    <location>
        <begin position="18"/>
        <end position="139"/>
    </location>
</feature>
<evidence type="ECO:0000313" key="2">
    <source>
        <dbReference type="EMBL" id="CAE0144207.1"/>
    </source>
</evidence>
<evidence type="ECO:0000256" key="1">
    <source>
        <dbReference type="SAM" id="SignalP"/>
    </source>
</evidence>
<keyword evidence="1" id="KW-0732">Signal</keyword>
<organism evidence="2">
    <name type="scientific">Haptolina ericina</name>
    <dbReference type="NCBI Taxonomy" id="156174"/>
    <lineage>
        <taxon>Eukaryota</taxon>
        <taxon>Haptista</taxon>
        <taxon>Haptophyta</taxon>
        <taxon>Prymnesiophyceae</taxon>
        <taxon>Prymnesiales</taxon>
        <taxon>Prymnesiaceae</taxon>
        <taxon>Haptolina</taxon>
    </lineage>
</organism>
<dbReference type="EMBL" id="HBHX01063652">
    <property type="protein sequence ID" value="CAE0144207.1"/>
    <property type="molecule type" value="Transcribed_RNA"/>
</dbReference>
<accession>A0A7S3BUP1</accession>
<feature type="signal peptide" evidence="1">
    <location>
        <begin position="1"/>
        <end position="17"/>
    </location>
</feature>
<sequence>MMLHHFFLPLAIGWCPSAPSGRLCTGTLQTAVSRRAGLPLAQEEWEDAAEMEEALERYRSLGLIGEDNQPTNVMRHMGVARREDEVDAEDDDDGLTTDEMLALSRVRLTQIKQNAAKAPEEEPDTSYLDILLRDWGSGI</sequence>
<name>A0A7S3BUP1_9EUKA</name>
<proteinExistence type="predicted"/>
<dbReference type="AlphaFoldDB" id="A0A7S3BUP1"/>
<reference evidence="2" key="1">
    <citation type="submission" date="2021-01" db="EMBL/GenBank/DDBJ databases">
        <authorList>
            <person name="Corre E."/>
            <person name="Pelletier E."/>
            <person name="Niang G."/>
            <person name="Scheremetjew M."/>
            <person name="Finn R."/>
            <person name="Kale V."/>
            <person name="Holt S."/>
            <person name="Cochrane G."/>
            <person name="Meng A."/>
            <person name="Brown T."/>
            <person name="Cohen L."/>
        </authorList>
    </citation>
    <scope>NUCLEOTIDE SEQUENCE</scope>
    <source>
        <strain evidence="2">CCMP281</strain>
    </source>
</reference>
<protein>
    <submittedName>
        <fullName evidence="2">Uncharacterized protein</fullName>
    </submittedName>
</protein>